<dbReference type="CDD" id="cd12325">
    <property type="entry name" value="RRM1_hnRNPA_hnRNPD_like"/>
    <property type="match status" value="1"/>
</dbReference>
<dbReference type="Proteomes" id="UP001634394">
    <property type="component" value="Unassembled WGS sequence"/>
</dbReference>
<sequence>MADEQEQTFDDTEGQQDGGNYENGTEAMEGQEGTEEQGGGDAKDEPADDDDRKLFVGGLSWETTQKDLKDYFSKFGEVTSCTLKTDLETKRSRGFGFVVFGDSTIVDKVLTEKEHKLHGRTIDPKRANPRGEKVIKKFFVGKLDPAVPEEKIRAYFEKFGKIEKLELPYDKVKDQRRAFCFVEFETEDGAKKVSEATKHEIEGQEVDIKRATPTPSTRGGRGRGFGWGSGGFRGGRGGRGGWGNGGNWQQGYNNQGYGGYNYQQGYGGYGGYGGYNNYYDNSYYNPGYGGWSGYDYGNYGNYGNPSYDYSGWGGYDQGQISPGGFHRVHRDHPCFYFPAIVKRNFLNHRTMN</sequence>
<comment type="subcellular location">
    <subcellularLocation>
        <location evidence="2">Cytoplasm</location>
    </subcellularLocation>
    <subcellularLocation>
        <location evidence="1">Nucleus</location>
    </subcellularLocation>
</comment>
<dbReference type="EMBL" id="JBJQND010000005">
    <property type="protein sequence ID" value="KAL3876965.1"/>
    <property type="molecule type" value="Genomic_DNA"/>
</dbReference>
<evidence type="ECO:0000256" key="4">
    <source>
        <dbReference type="ARBA" id="ARBA00022490"/>
    </source>
</evidence>
<name>A0ABD3WSK2_SINWO</name>
<reference evidence="11 12" key="1">
    <citation type="submission" date="2024-11" db="EMBL/GenBank/DDBJ databases">
        <title>Chromosome-level genome assembly of the freshwater bivalve Anodonta woodiana.</title>
        <authorList>
            <person name="Chen X."/>
        </authorList>
    </citation>
    <scope>NUCLEOTIDE SEQUENCE [LARGE SCALE GENOMIC DNA]</scope>
    <source>
        <strain evidence="11">MN2024</strain>
        <tissue evidence="11">Gills</tissue>
    </source>
</reference>
<keyword evidence="4" id="KW-0963">Cytoplasm</keyword>
<dbReference type="PANTHER" id="PTHR48033:SF10">
    <property type="entry name" value="RNA-BINDING PROTEIN SQUID"/>
    <property type="match status" value="1"/>
</dbReference>
<evidence type="ECO:0000256" key="6">
    <source>
        <dbReference type="ARBA" id="ARBA00022884"/>
    </source>
</evidence>
<dbReference type="SUPFAM" id="SSF54928">
    <property type="entry name" value="RNA-binding domain, RBD"/>
    <property type="match status" value="2"/>
</dbReference>
<evidence type="ECO:0000259" key="10">
    <source>
        <dbReference type="PROSITE" id="PS50102"/>
    </source>
</evidence>
<gene>
    <name evidence="11" type="ORF">ACJMK2_034738</name>
</gene>
<evidence type="ECO:0000313" key="11">
    <source>
        <dbReference type="EMBL" id="KAL3876965.1"/>
    </source>
</evidence>
<dbReference type="AlphaFoldDB" id="A0ABD3WSK2"/>
<evidence type="ECO:0000256" key="1">
    <source>
        <dbReference type="ARBA" id="ARBA00004123"/>
    </source>
</evidence>
<dbReference type="InterPro" id="IPR012677">
    <property type="entry name" value="Nucleotide-bd_a/b_plait_sf"/>
</dbReference>
<dbReference type="InterPro" id="IPR000504">
    <property type="entry name" value="RRM_dom"/>
</dbReference>
<feature type="domain" description="RRM" evidence="10">
    <location>
        <begin position="52"/>
        <end position="134"/>
    </location>
</feature>
<evidence type="ECO:0000256" key="7">
    <source>
        <dbReference type="ARBA" id="ARBA00023242"/>
    </source>
</evidence>
<dbReference type="GO" id="GO:0003723">
    <property type="term" value="F:RNA binding"/>
    <property type="evidence" value="ECO:0007669"/>
    <property type="project" value="UniProtKB-UniRule"/>
</dbReference>
<accession>A0ABD3WSK2</accession>
<feature type="region of interest" description="Disordered" evidence="9">
    <location>
        <begin position="209"/>
        <end position="229"/>
    </location>
</feature>
<keyword evidence="5" id="KW-0677">Repeat</keyword>
<feature type="domain" description="RRM" evidence="10">
    <location>
        <begin position="136"/>
        <end position="213"/>
    </location>
</feature>
<dbReference type="InterPro" id="IPR035979">
    <property type="entry name" value="RBD_domain_sf"/>
</dbReference>
<dbReference type="SMART" id="SM00360">
    <property type="entry name" value="RRM"/>
    <property type="match status" value="2"/>
</dbReference>
<proteinExistence type="predicted"/>
<evidence type="ECO:0000313" key="12">
    <source>
        <dbReference type="Proteomes" id="UP001634394"/>
    </source>
</evidence>
<keyword evidence="6 8" id="KW-0694">RNA-binding</keyword>
<dbReference type="Gene3D" id="3.30.70.330">
    <property type="match status" value="2"/>
</dbReference>
<dbReference type="PANTHER" id="PTHR48033">
    <property type="entry name" value="RNA-BINDING (RRM/RBD/RNP MOTIFS) FAMILY PROTEIN"/>
    <property type="match status" value="1"/>
</dbReference>
<evidence type="ECO:0000256" key="8">
    <source>
        <dbReference type="PROSITE-ProRule" id="PRU00176"/>
    </source>
</evidence>
<dbReference type="PROSITE" id="PS50102">
    <property type="entry name" value="RRM"/>
    <property type="match status" value="2"/>
</dbReference>
<keyword evidence="7" id="KW-0539">Nucleus</keyword>
<evidence type="ECO:0000256" key="2">
    <source>
        <dbReference type="ARBA" id="ARBA00004496"/>
    </source>
</evidence>
<evidence type="ECO:0000256" key="5">
    <source>
        <dbReference type="ARBA" id="ARBA00022737"/>
    </source>
</evidence>
<organism evidence="11 12">
    <name type="scientific">Sinanodonta woodiana</name>
    <name type="common">Chinese pond mussel</name>
    <name type="synonym">Anodonta woodiana</name>
    <dbReference type="NCBI Taxonomy" id="1069815"/>
    <lineage>
        <taxon>Eukaryota</taxon>
        <taxon>Metazoa</taxon>
        <taxon>Spiralia</taxon>
        <taxon>Lophotrochozoa</taxon>
        <taxon>Mollusca</taxon>
        <taxon>Bivalvia</taxon>
        <taxon>Autobranchia</taxon>
        <taxon>Heteroconchia</taxon>
        <taxon>Palaeoheterodonta</taxon>
        <taxon>Unionida</taxon>
        <taxon>Unionoidea</taxon>
        <taxon>Unionidae</taxon>
        <taxon>Unioninae</taxon>
        <taxon>Sinanodonta</taxon>
    </lineage>
</organism>
<dbReference type="GO" id="GO:0005634">
    <property type="term" value="C:nucleus"/>
    <property type="evidence" value="ECO:0007669"/>
    <property type="project" value="UniProtKB-SubCell"/>
</dbReference>
<comment type="caution">
    <text evidence="11">The sequence shown here is derived from an EMBL/GenBank/DDBJ whole genome shotgun (WGS) entry which is preliminary data.</text>
</comment>
<dbReference type="Pfam" id="PF00076">
    <property type="entry name" value="RRM_1"/>
    <property type="match status" value="2"/>
</dbReference>
<keyword evidence="12" id="KW-1185">Reference proteome</keyword>
<evidence type="ECO:0000256" key="9">
    <source>
        <dbReference type="SAM" id="MobiDB-lite"/>
    </source>
</evidence>
<feature type="compositionally biased region" description="Acidic residues" evidence="9">
    <location>
        <begin position="1"/>
        <end position="14"/>
    </location>
</feature>
<keyword evidence="3" id="KW-0488">Methylation</keyword>
<evidence type="ECO:0000256" key="3">
    <source>
        <dbReference type="ARBA" id="ARBA00022481"/>
    </source>
</evidence>
<dbReference type="GO" id="GO:0005737">
    <property type="term" value="C:cytoplasm"/>
    <property type="evidence" value="ECO:0007669"/>
    <property type="project" value="UniProtKB-SubCell"/>
</dbReference>
<feature type="region of interest" description="Disordered" evidence="9">
    <location>
        <begin position="1"/>
        <end position="53"/>
    </location>
</feature>
<protein>
    <recommendedName>
        <fullName evidence="10">RRM domain-containing protein</fullName>
    </recommendedName>
</protein>
<feature type="compositionally biased region" description="Basic and acidic residues" evidence="9">
    <location>
        <begin position="41"/>
        <end position="53"/>
    </location>
</feature>
<dbReference type="FunFam" id="3.30.70.330:FF:000030">
    <property type="entry name" value="Heterogeneous nuclear ribonucleoprotein d0 isoform"/>
    <property type="match status" value="1"/>
</dbReference>